<dbReference type="EMBL" id="VIEB01000126">
    <property type="protein sequence ID" value="TQE05270.1"/>
    <property type="molecule type" value="Genomic_DNA"/>
</dbReference>
<accession>A0A540N427</accession>
<keyword evidence="2" id="KW-1185">Reference proteome</keyword>
<evidence type="ECO:0000313" key="2">
    <source>
        <dbReference type="Proteomes" id="UP000315295"/>
    </source>
</evidence>
<organism evidence="1 2">
    <name type="scientific">Malus baccata</name>
    <name type="common">Siberian crab apple</name>
    <name type="synonym">Pyrus baccata</name>
    <dbReference type="NCBI Taxonomy" id="106549"/>
    <lineage>
        <taxon>Eukaryota</taxon>
        <taxon>Viridiplantae</taxon>
        <taxon>Streptophyta</taxon>
        <taxon>Embryophyta</taxon>
        <taxon>Tracheophyta</taxon>
        <taxon>Spermatophyta</taxon>
        <taxon>Magnoliopsida</taxon>
        <taxon>eudicotyledons</taxon>
        <taxon>Gunneridae</taxon>
        <taxon>Pentapetalae</taxon>
        <taxon>rosids</taxon>
        <taxon>fabids</taxon>
        <taxon>Rosales</taxon>
        <taxon>Rosaceae</taxon>
        <taxon>Amygdaloideae</taxon>
        <taxon>Maleae</taxon>
        <taxon>Malus</taxon>
    </lineage>
</organism>
<gene>
    <name evidence="1" type="ORF">C1H46_009127</name>
</gene>
<comment type="caution">
    <text evidence="1">The sequence shown here is derived from an EMBL/GenBank/DDBJ whole genome shotgun (WGS) entry which is preliminary data.</text>
</comment>
<evidence type="ECO:0000313" key="1">
    <source>
        <dbReference type="EMBL" id="TQE05270.1"/>
    </source>
</evidence>
<name>A0A540N427_MALBA</name>
<protein>
    <submittedName>
        <fullName evidence="1">Uncharacterized protein</fullName>
    </submittedName>
</protein>
<reference evidence="1 2" key="1">
    <citation type="journal article" date="2019" name="G3 (Bethesda)">
        <title>Sequencing of a Wild Apple (Malus baccata) Genome Unravels the Differences Between Cultivated and Wild Apple Species Regarding Disease Resistance and Cold Tolerance.</title>
        <authorList>
            <person name="Chen X."/>
        </authorList>
    </citation>
    <scope>NUCLEOTIDE SEQUENCE [LARGE SCALE GENOMIC DNA]</scope>
    <source>
        <strain evidence="2">cv. Shandingzi</strain>
        <tissue evidence="1">Leaves</tissue>
    </source>
</reference>
<dbReference type="AlphaFoldDB" id="A0A540N427"/>
<dbReference type="Proteomes" id="UP000315295">
    <property type="component" value="Unassembled WGS sequence"/>
</dbReference>
<proteinExistence type="predicted"/>
<sequence length="76" mass="8351">MSDILHWQMKPKDAAYLLLDPGGSLCQECQGLALVMNAPNQLATMNAHKQLATMNAQIQFAVMDAQNQFAVMDAEN</sequence>